<feature type="domain" description="VOC" evidence="9">
    <location>
        <begin position="6"/>
        <end position="122"/>
    </location>
</feature>
<dbReference type="EMBL" id="CP049813">
    <property type="protein sequence ID" value="QIK42200.1"/>
    <property type="molecule type" value="Genomic_DNA"/>
</dbReference>
<accession>A0A6G7VQK3</accession>
<dbReference type="PANTHER" id="PTHR43048:SF3">
    <property type="entry name" value="METHYLMALONYL-COA EPIMERASE, MITOCHONDRIAL"/>
    <property type="match status" value="1"/>
</dbReference>
<evidence type="ECO:0000313" key="10">
    <source>
        <dbReference type="EMBL" id="QIK42200.1"/>
    </source>
</evidence>
<dbReference type="InterPro" id="IPR004360">
    <property type="entry name" value="Glyas_Fos-R_dOase_dom"/>
</dbReference>
<sequence>MFRYSKLGYVALNVSDPKRSADFYETHVGLQSEGEGEGGIQFLRCSTDHHNVVLYPSDQPGVKRIGWEMENEDELDKAVQSLRESGLDLREVPRDECQALHQGRSVRFTEPYSGATFELYSVINQLRGSPFVPTVANIQRIGHIVVKVPEHEAAIDYYVKTLNFRASDIINDKVAFLRCWPNKFHHTMGLGSGPRGMHHINFMVSEIDDVGRAIHRLKKAQVPIVYGPGRHPPSGSIFLYFLDPDGMTVEYSFGMEEFPEDQARKAQYLEARADSFDYWGAVADPRKSSFGAVEINGPLIEEIEAAK</sequence>
<keyword evidence="4 8" id="KW-0058">Aromatic hydrocarbons catabolism</keyword>
<gene>
    <name evidence="10" type="ORF">G8E03_15200</name>
</gene>
<dbReference type="GO" id="GO:0046491">
    <property type="term" value="P:L-methylmalonyl-CoA metabolic process"/>
    <property type="evidence" value="ECO:0007669"/>
    <property type="project" value="TreeGrafter"/>
</dbReference>
<name>A0A6G7VQK3_9RHOB</name>
<dbReference type="Proteomes" id="UP000500791">
    <property type="component" value="Plasmid unnamed2"/>
</dbReference>
<evidence type="ECO:0000256" key="7">
    <source>
        <dbReference type="ARBA" id="ARBA00023004"/>
    </source>
</evidence>
<evidence type="ECO:0000256" key="2">
    <source>
        <dbReference type="ARBA" id="ARBA00008784"/>
    </source>
</evidence>
<comment type="cofactor">
    <cofactor evidence="1 8">
        <name>Fe(2+)</name>
        <dbReference type="ChEBI" id="CHEBI:29033"/>
    </cofactor>
</comment>
<keyword evidence="5 8" id="KW-0223">Dioxygenase</keyword>
<comment type="similarity">
    <text evidence="2 8">Belongs to the extradiol ring-cleavage dioxygenase family.</text>
</comment>
<dbReference type="PROSITE" id="PS51819">
    <property type="entry name" value="VOC"/>
    <property type="match status" value="2"/>
</dbReference>
<dbReference type="AlphaFoldDB" id="A0A6G7VQK3"/>
<dbReference type="GO" id="GO:0008198">
    <property type="term" value="F:ferrous iron binding"/>
    <property type="evidence" value="ECO:0007669"/>
    <property type="project" value="InterPro"/>
</dbReference>
<keyword evidence="11" id="KW-1185">Reference proteome</keyword>
<keyword evidence="3" id="KW-0479">Metal-binding</keyword>
<dbReference type="KEGG" id="mon:G8E03_15200"/>
<evidence type="ECO:0000259" key="9">
    <source>
        <dbReference type="PROSITE" id="PS51819"/>
    </source>
</evidence>
<dbReference type="SUPFAM" id="SSF54593">
    <property type="entry name" value="Glyoxalase/Bleomycin resistance protein/Dihydroxybiphenyl dioxygenase"/>
    <property type="match status" value="1"/>
</dbReference>
<keyword evidence="6 8" id="KW-0560">Oxidoreductase</keyword>
<organism evidence="10 11">
    <name type="scientific">Pontivivens nitratireducens</name>
    <dbReference type="NCBI Taxonomy" id="2758038"/>
    <lineage>
        <taxon>Bacteria</taxon>
        <taxon>Pseudomonadati</taxon>
        <taxon>Pseudomonadota</taxon>
        <taxon>Alphaproteobacteria</taxon>
        <taxon>Rhodobacterales</taxon>
        <taxon>Paracoccaceae</taxon>
        <taxon>Pontivivens</taxon>
    </lineage>
</organism>
<dbReference type="InterPro" id="IPR029068">
    <property type="entry name" value="Glyas_Bleomycin-R_OHBP_Dase"/>
</dbReference>
<geneLocation type="plasmid" evidence="10 11">
    <name>unnamed2</name>
</geneLocation>
<dbReference type="PANTHER" id="PTHR43048">
    <property type="entry name" value="METHYLMALONYL-COA EPIMERASE"/>
    <property type="match status" value="1"/>
</dbReference>
<dbReference type="Pfam" id="PF00903">
    <property type="entry name" value="Glyoxalase"/>
    <property type="match status" value="2"/>
</dbReference>
<dbReference type="GO" id="GO:0004493">
    <property type="term" value="F:methylmalonyl-CoA epimerase activity"/>
    <property type="evidence" value="ECO:0007669"/>
    <property type="project" value="TreeGrafter"/>
</dbReference>
<dbReference type="PROSITE" id="PS00082">
    <property type="entry name" value="EXTRADIOL_DIOXYGENAS"/>
    <property type="match status" value="1"/>
</dbReference>
<dbReference type="GO" id="GO:0051213">
    <property type="term" value="F:dioxygenase activity"/>
    <property type="evidence" value="ECO:0007669"/>
    <property type="project" value="UniProtKB-KW"/>
</dbReference>
<evidence type="ECO:0000256" key="4">
    <source>
        <dbReference type="ARBA" id="ARBA00022797"/>
    </source>
</evidence>
<dbReference type="InterPro" id="IPR000486">
    <property type="entry name" value="Xdiol_ring_cleave_dOase_1/2"/>
</dbReference>
<evidence type="ECO:0000313" key="11">
    <source>
        <dbReference type="Proteomes" id="UP000500791"/>
    </source>
</evidence>
<protein>
    <recommendedName>
        <fullName evidence="9">VOC domain-containing protein</fullName>
    </recommendedName>
</protein>
<reference evidence="10 11" key="1">
    <citation type="submission" date="2020-03" db="EMBL/GenBank/DDBJ databases">
        <title>Complete genome sequence of Monaibacterium sp. ALG8 with diverse plasmids.</title>
        <authorList>
            <person name="Sun C."/>
        </authorList>
    </citation>
    <scope>NUCLEOTIDE SEQUENCE [LARGE SCALE GENOMIC DNA]</scope>
    <source>
        <strain evidence="10 11">ALG8</strain>
        <plasmid evidence="10 11">unnamed2</plasmid>
    </source>
</reference>
<evidence type="ECO:0000256" key="5">
    <source>
        <dbReference type="ARBA" id="ARBA00022964"/>
    </source>
</evidence>
<dbReference type="InterPro" id="IPR051785">
    <property type="entry name" value="MMCE/EMCE_epimerase"/>
</dbReference>
<evidence type="ECO:0000256" key="1">
    <source>
        <dbReference type="ARBA" id="ARBA00001954"/>
    </source>
</evidence>
<evidence type="ECO:0000256" key="6">
    <source>
        <dbReference type="ARBA" id="ARBA00023002"/>
    </source>
</evidence>
<proteinExistence type="inferred from homology"/>
<keyword evidence="10" id="KW-0614">Plasmid</keyword>
<dbReference type="Gene3D" id="3.10.180.10">
    <property type="entry name" value="2,3-Dihydroxybiphenyl 1,2-Dioxygenase, domain 1"/>
    <property type="match status" value="2"/>
</dbReference>
<dbReference type="InterPro" id="IPR037523">
    <property type="entry name" value="VOC_core"/>
</dbReference>
<evidence type="ECO:0000256" key="3">
    <source>
        <dbReference type="ARBA" id="ARBA00022723"/>
    </source>
</evidence>
<evidence type="ECO:0000256" key="8">
    <source>
        <dbReference type="RuleBase" id="RU000683"/>
    </source>
</evidence>
<feature type="domain" description="VOC" evidence="9">
    <location>
        <begin position="140"/>
        <end position="254"/>
    </location>
</feature>
<dbReference type="RefSeq" id="WP_166194503.1">
    <property type="nucleotide sequence ID" value="NZ_CP049813.1"/>
</dbReference>
<keyword evidence="7 8" id="KW-0408">Iron</keyword>